<dbReference type="EMBL" id="WIUZ02000021">
    <property type="protein sequence ID" value="KAF9779004.1"/>
    <property type="molecule type" value="Genomic_DNA"/>
</dbReference>
<protein>
    <submittedName>
        <fullName evidence="2">Uncharacterized protein</fullName>
    </submittedName>
</protein>
<comment type="caution">
    <text evidence="2">The sequence shown here is derived from an EMBL/GenBank/DDBJ whole genome shotgun (WGS) entry which is preliminary data.</text>
</comment>
<evidence type="ECO:0000256" key="1">
    <source>
        <dbReference type="SAM" id="MobiDB-lite"/>
    </source>
</evidence>
<dbReference type="Proteomes" id="UP000736335">
    <property type="component" value="Unassembled WGS sequence"/>
</dbReference>
<reference evidence="2" key="1">
    <citation type="journal article" date="2020" name="Nat. Commun.">
        <title>Large-scale genome sequencing of mycorrhizal fungi provides insights into the early evolution of symbiotic traits.</title>
        <authorList>
            <person name="Miyauchi S."/>
            <person name="Kiss E."/>
            <person name="Kuo A."/>
            <person name="Drula E."/>
            <person name="Kohler A."/>
            <person name="Sanchez-Garcia M."/>
            <person name="Morin E."/>
            <person name="Andreopoulos B."/>
            <person name="Barry K.W."/>
            <person name="Bonito G."/>
            <person name="Buee M."/>
            <person name="Carver A."/>
            <person name="Chen C."/>
            <person name="Cichocki N."/>
            <person name="Clum A."/>
            <person name="Culley D."/>
            <person name="Crous P.W."/>
            <person name="Fauchery L."/>
            <person name="Girlanda M."/>
            <person name="Hayes R.D."/>
            <person name="Keri Z."/>
            <person name="LaButti K."/>
            <person name="Lipzen A."/>
            <person name="Lombard V."/>
            <person name="Magnuson J."/>
            <person name="Maillard F."/>
            <person name="Murat C."/>
            <person name="Nolan M."/>
            <person name="Ohm R.A."/>
            <person name="Pangilinan J."/>
            <person name="Pereira M.F."/>
            <person name="Perotto S."/>
            <person name="Peter M."/>
            <person name="Pfister S."/>
            <person name="Riley R."/>
            <person name="Sitrit Y."/>
            <person name="Stielow J.B."/>
            <person name="Szollosi G."/>
            <person name="Zifcakova L."/>
            <person name="Stursova M."/>
            <person name="Spatafora J.W."/>
            <person name="Tedersoo L."/>
            <person name="Vaario L.M."/>
            <person name="Yamada A."/>
            <person name="Yan M."/>
            <person name="Wang P."/>
            <person name="Xu J."/>
            <person name="Bruns T."/>
            <person name="Baldrian P."/>
            <person name="Vilgalys R."/>
            <person name="Dunand C."/>
            <person name="Henrissat B."/>
            <person name="Grigoriev I.V."/>
            <person name="Hibbett D."/>
            <person name="Nagy L.G."/>
            <person name="Martin F.M."/>
        </authorList>
    </citation>
    <scope>NUCLEOTIDE SEQUENCE</scope>
    <source>
        <strain evidence="2">UH-Tt-Lm1</strain>
    </source>
</reference>
<sequence>MWKKRWRRFDRSFLDTHHRCTPRYRRASRDLDRGFLDRRRGHRIHRPGVGGSREDWARRRAAQRVALLLAQLGRLRMLWLGLPGSCLGRGPFMTPSKRRADFLAFLLRRLMGARGWRWDKVYLDGRTKTGRSIWRRCQCEFSSREGYENVPGSEKVVPARDHPMCLGATAQASQWRGSPGARGVDLCWFLPRDLGSESGPDRSSVKTSDRLVARS</sequence>
<organism evidence="2 3">
    <name type="scientific">Thelephora terrestris</name>
    <dbReference type="NCBI Taxonomy" id="56493"/>
    <lineage>
        <taxon>Eukaryota</taxon>
        <taxon>Fungi</taxon>
        <taxon>Dikarya</taxon>
        <taxon>Basidiomycota</taxon>
        <taxon>Agaricomycotina</taxon>
        <taxon>Agaricomycetes</taxon>
        <taxon>Thelephorales</taxon>
        <taxon>Thelephoraceae</taxon>
        <taxon>Thelephora</taxon>
    </lineage>
</organism>
<gene>
    <name evidence="2" type="ORF">BJ322DRAFT_468567</name>
</gene>
<name>A0A9P6L258_9AGAM</name>
<dbReference type="AlphaFoldDB" id="A0A9P6L258"/>
<reference evidence="2" key="2">
    <citation type="submission" date="2020-11" db="EMBL/GenBank/DDBJ databases">
        <authorList>
            <consortium name="DOE Joint Genome Institute"/>
            <person name="Kuo A."/>
            <person name="Miyauchi S."/>
            <person name="Kiss E."/>
            <person name="Drula E."/>
            <person name="Kohler A."/>
            <person name="Sanchez-Garcia M."/>
            <person name="Andreopoulos B."/>
            <person name="Barry K.W."/>
            <person name="Bonito G."/>
            <person name="Buee M."/>
            <person name="Carver A."/>
            <person name="Chen C."/>
            <person name="Cichocki N."/>
            <person name="Clum A."/>
            <person name="Culley D."/>
            <person name="Crous P.W."/>
            <person name="Fauchery L."/>
            <person name="Girlanda M."/>
            <person name="Hayes R."/>
            <person name="Keri Z."/>
            <person name="Labutti K."/>
            <person name="Lipzen A."/>
            <person name="Lombard V."/>
            <person name="Magnuson J."/>
            <person name="Maillard F."/>
            <person name="Morin E."/>
            <person name="Murat C."/>
            <person name="Nolan M."/>
            <person name="Ohm R."/>
            <person name="Pangilinan J."/>
            <person name="Pereira M."/>
            <person name="Perotto S."/>
            <person name="Peter M."/>
            <person name="Riley R."/>
            <person name="Sitrit Y."/>
            <person name="Stielow B."/>
            <person name="Szollosi G."/>
            <person name="Zifcakova L."/>
            <person name="Stursova M."/>
            <person name="Spatafora J.W."/>
            <person name="Tedersoo L."/>
            <person name="Vaario L.-M."/>
            <person name="Yamada A."/>
            <person name="Yan M."/>
            <person name="Wang P."/>
            <person name="Xu J."/>
            <person name="Bruns T."/>
            <person name="Baldrian P."/>
            <person name="Vilgalys R."/>
            <person name="Henrissat B."/>
            <person name="Grigoriev I.V."/>
            <person name="Hibbett D."/>
            <person name="Nagy L.G."/>
            <person name="Martin F.M."/>
        </authorList>
    </citation>
    <scope>NUCLEOTIDE SEQUENCE</scope>
    <source>
        <strain evidence="2">UH-Tt-Lm1</strain>
    </source>
</reference>
<feature type="compositionally biased region" description="Basic and acidic residues" evidence="1">
    <location>
        <begin position="199"/>
        <end position="215"/>
    </location>
</feature>
<keyword evidence="3" id="KW-1185">Reference proteome</keyword>
<evidence type="ECO:0000313" key="2">
    <source>
        <dbReference type="EMBL" id="KAF9779004.1"/>
    </source>
</evidence>
<feature type="region of interest" description="Disordered" evidence="1">
    <location>
        <begin position="193"/>
        <end position="215"/>
    </location>
</feature>
<accession>A0A9P6L258</accession>
<proteinExistence type="predicted"/>
<evidence type="ECO:0000313" key="3">
    <source>
        <dbReference type="Proteomes" id="UP000736335"/>
    </source>
</evidence>